<reference evidence="9 10" key="1">
    <citation type="journal article" date="2009" name="PLoS Pathog.">
        <title>Genomic evidence for the evolution of Streptococcus equi: host restriction, increased virulence, and genetic exchange with human pathogens.</title>
        <authorList>
            <person name="Holden M.T.G."/>
            <person name="Heather Z."/>
            <person name="Paillot R."/>
            <person name="Steward K.F."/>
            <person name="Webb K."/>
            <person name="Ainslie F."/>
            <person name="Jourdan T."/>
            <person name="Bason N.C."/>
            <person name="Holroyd N.E."/>
            <person name="Mungall K."/>
            <person name="Quail M.A."/>
            <person name="Sanders M."/>
            <person name="Simmonds M."/>
            <person name="Willey D."/>
            <person name="Brooks K."/>
            <person name="Aanensen D.M."/>
            <person name="Spratt B.G."/>
            <person name="Jolley K.A."/>
            <person name="Maiden M.C.J."/>
            <person name="Kehoe M."/>
            <person name="Chanter N."/>
            <person name="Bentley S.D."/>
            <person name="Robinson C."/>
            <person name="Maskell D.J."/>
            <person name="Parkhill J."/>
            <person name="Waller A.S."/>
        </authorList>
    </citation>
    <scope>NUCLEOTIDE SEQUENCE [LARGE SCALE GENOMIC DNA]</scope>
    <source>
        <strain evidence="9 10">4047</strain>
    </source>
</reference>
<accession>C0M6W3</accession>
<proteinExistence type="predicted"/>
<evidence type="ECO:0000256" key="3">
    <source>
        <dbReference type="ARBA" id="ARBA00023172"/>
    </source>
</evidence>
<keyword evidence="6" id="KW-0175">Coiled coil</keyword>
<dbReference type="PANTHER" id="PTHR30461">
    <property type="entry name" value="DNA-INVERTASE FROM LAMBDOID PROPHAGE"/>
    <property type="match status" value="1"/>
</dbReference>
<evidence type="ECO:0000256" key="5">
    <source>
        <dbReference type="PROSITE-ProRule" id="PRU10137"/>
    </source>
</evidence>
<sequence length="477" mass="55760">MITTRKVAIYVRVSTTNQAEEGYSIQGQIDSLIKYCEAMGWIIYEEYTDAGFSGGKIDRPAMSKLITDAKHKRFDTILVYKLDRLSRSVRDTLYLVKDVFNQNNIHFVSLQENIDTSSAMGNLFLTLLSAIAEFEREQITERMTMGKIGRAKSGKTMAWTYTPFGYDYNKEKGELILDPAKAPIVKMIYTDYLKGMSIQKIVDKLNKMDYNGKDCTWFPHGVKHLLDNPVYYGMTRYNNKLFPGNHQPIITKELFDKTQRERQRRRLGIEENHYTIPFQAKYMLSKFLRCRQCGSRMGLELGRPRKKEGKRSKKYYCLNSRPKRTASCDTPLYDAETLEDYVLHEIAKIQKDPSIASRQKHIEDHELKYKRERIEANINKTVNQLSKLNNLYLNDLITLEDLKTQTNTLIAKKRLLENELDKTCDNDDELDRQETIADFLALPDVWTMDYEGQKYAVELLVQRVKVDRDNIDIHWTF</sequence>
<feature type="domain" description="Recombinase" evidence="8">
    <location>
        <begin position="163"/>
        <end position="268"/>
    </location>
</feature>
<dbReference type="AlphaFoldDB" id="C0M6W3"/>
<name>C0M6W3_STRE4</name>
<dbReference type="PANTHER" id="PTHR30461:SF23">
    <property type="entry name" value="DNA RECOMBINASE-RELATED"/>
    <property type="match status" value="1"/>
</dbReference>
<dbReference type="PROSITE" id="PS51736">
    <property type="entry name" value="RECOMBINASES_3"/>
    <property type="match status" value="1"/>
</dbReference>
<dbReference type="Pfam" id="PF00239">
    <property type="entry name" value="Resolvase"/>
    <property type="match status" value="1"/>
</dbReference>
<dbReference type="Proteomes" id="UP000001365">
    <property type="component" value="Chromosome"/>
</dbReference>
<dbReference type="InterPro" id="IPR038109">
    <property type="entry name" value="DNA_bind_recomb_sf"/>
</dbReference>
<dbReference type="InterPro" id="IPR025827">
    <property type="entry name" value="Zn_ribbon_recom_dom"/>
</dbReference>
<evidence type="ECO:0000313" key="10">
    <source>
        <dbReference type="Proteomes" id="UP000001365"/>
    </source>
</evidence>
<feature type="domain" description="Resolvase/invertase-type recombinase catalytic" evidence="7">
    <location>
        <begin position="6"/>
        <end position="154"/>
    </location>
</feature>
<dbReference type="GO" id="GO:0003677">
    <property type="term" value="F:DNA binding"/>
    <property type="evidence" value="ECO:0007669"/>
    <property type="project" value="UniProtKB-KW"/>
</dbReference>
<evidence type="ECO:0000313" key="9">
    <source>
        <dbReference type="EMBL" id="CAW94871.1"/>
    </source>
</evidence>
<protein>
    <submittedName>
        <fullName evidence="9">Putative phage integrase</fullName>
    </submittedName>
</protein>
<evidence type="ECO:0000256" key="4">
    <source>
        <dbReference type="PIRSR" id="PIRSR606118-50"/>
    </source>
</evidence>
<dbReference type="InterPro" id="IPR050639">
    <property type="entry name" value="SSR_resolvase"/>
</dbReference>
<dbReference type="Pfam" id="PF13408">
    <property type="entry name" value="Zn_ribbon_recom"/>
    <property type="match status" value="1"/>
</dbReference>
<evidence type="ECO:0000256" key="2">
    <source>
        <dbReference type="ARBA" id="ARBA00023125"/>
    </source>
</evidence>
<dbReference type="InterPro" id="IPR006119">
    <property type="entry name" value="Resolv_N"/>
</dbReference>
<dbReference type="HOGENOM" id="CLU_010686_18_3_9"/>
<feature type="active site" description="O-(5'-phospho-DNA)-serine intermediate" evidence="4 5">
    <location>
        <position position="14"/>
    </location>
</feature>
<dbReference type="PROSITE" id="PS51737">
    <property type="entry name" value="RECOMBINASE_DNA_BIND"/>
    <property type="match status" value="1"/>
</dbReference>
<feature type="coiled-coil region" evidence="6">
    <location>
        <begin position="371"/>
        <end position="419"/>
    </location>
</feature>
<evidence type="ECO:0000259" key="8">
    <source>
        <dbReference type="PROSITE" id="PS51737"/>
    </source>
</evidence>
<evidence type="ECO:0000259" key="7">
    <source>
        <dbReference type="PROSITE" id="PS51736"/>
    </source>
</evidence>
<dbReference type="EMBL" id="FM204883">
    <property type="protein sequence ID" value="CAW94871.1"/>
    <property type="molecule type" value="Genomic_DNA"/>
</dbReference>
<keyword evidence="3" id="KW-0233">DNA recombination</keyword>
<dbReference type="GO" id="GO:0015074">
    <property type="term" value="P:DNA integration"/>
    <property type="evidence" value="ECO:0007669"/>
    <property type="project" value="UniProtKB-KW"/>
</dbReference>
<dbReference type="Gene3D" id="3.40.50.1390">
    <property type="entry name" value="Resolvase, N-terminal catalytic domain"/>
    <property type="match status" value="1"/>
</dbReference>
<dbReference type="InterPro" id="IPR036162">
    <property type="entry name" value="Resolvase-like_N_sf"/>
</dbReference>
<dbReference type="GO" id="GO:0000150">
    <property type="term" value="F:DNA strand exchange activity"/>
    <property type="evidence" value="ECO:0007669"/>
    <property type="project" value="InterPro"/>
</dbReference>
<dbReference type="InterPro" id="IPR006118">
    <property type="entry name" value="Recombinase_CS"/>
</dbReference>
<dbReference type="Gene3D" id="3.90.1750.20">
    <property type="entry name" value="Putative Large Serine Recombinase, Chain B, Domain 2"/>
    <property type="match status" value="1"/>
</dbReference>
<dbReference type="SUPFAM" id="SSF53041">
    <property type="entry name" value="Resolvase-like"/>
    <property type="match status" value="1"/>
</dbReference>
<keyword evidence="2" id="KW-0238">DNA-binding</keyword>
<dbReference type="KEGG" id="seu:SEQ_1765"/>
<dbReference type="SMART" id="SM00857">
    <property type="entry name" value="Resolvase"/>
    <property type="match status" value="1"/>
</dbReference>
<dbReference type="InterPro" id="IPR011109">
    <property type="entry name" value="DNA_bind_recombinase_dom"/>
</dbReference>
<dbReference type="Pfam" id="PF07508">
    <property type="entry name" value="Recombinase"/>
    <property type="match status" value="1"/>
</dbReference>
<dbReference type="PROSITE" id="PS00397">
    <property type="entry name" value="RECOMBINASES_1"/>
    <property type="match status" value="1"/>
</dbReference>
<organism evidence="9 10">
    <name type="scientific">Streptococcus equi subsp. equi (strain 4047)</name>
    <dbReference type="NCBI Taxonomy" id="553482"/>
    <lineage>
        <taxon>Bacteria</taxon>
        <taxon>Bacillati</taxon>
        <taxon>Bacillota</taxon>
        <taxon>Bacilli</taxon>
        <taxon>Lactobacillales</taxon>
        <taxon>Streptococcaceae</taxon>
        <taxon>Streptococcus</taxon>
    </lineage>
</organism>
<dbReference type="CDD" id="cd03768">
    <property type="entry name" value="SR_ResInv"/>
    <property type="match status" value="1"/>
</dbReference>
<gene>
    <name evidence="9" type="ordered locus">SEQ_1765</name>
</gene>
<keyword evidence="1" id="KW-0229">DNA integration</keyword>
<dbReference type="OrthoDB" id="9811097at2"/>
<evidence type="ECO:0000256" key="1">
    <source>
        <dbReference type="ARBA" id="ARBA00022908"/>
    </source>
</evidence>
<dbReference type="RefSeq" id="WP_012679988.1">
    <property type="nucleotide sequence ID" value="NC_012471.1"/>
</dbReference>
<evidence type="ECO:0000256" key="6">
    <source>
        <dbReference type="SAM" id="Coils"/>
    </source>
</evidence>